<name>A0A8D8ZMJ5_9HEMI</name>
<sequence length="118" mass="13422">MFANPGFDAKFKLFFFTHNSHKPSQVDLFCGGVPYLAISAHKTSISHLIIHHQYGGFVSSLFLSQYSTLLLLLRVHTFLPYPNHPVNVICIKTTPLHPPQTRLIILQQPPFTQNTHSR</sequence>
<accession>A0A8D8ZMJ5</accession>
<proteinExistence type="predicted"/>
<evidence type="ECO:0000313" key="1">
    <source>
        <dbReference type="EMBL" id="CAG6750498.1"/>
    </source>
</evidence>
<dbReference type="EMBL" id="HBUF01526883">
    <property type="protein sequence ID" value="CAG6750498.1"/>
    <property type="molecule type" value="Transcribed_RNA"/>
</dbReference>
<reference evidence="1" key="1">
    <citation type="submission" date="2021-05" db="EMBL/GenBank/DDBJ databases">
        <authorList>
            <person name="Alioto T."/>
            <person name="Alioto T."/>
            <person name="Gomez Garrido J."/>
        </authorList>
    </citation>
    <scope>NUCLEOTIDE SEQUENCE</scope>
</reference>
<protein>
    <submittedName>
        <fullName evidence="1">Uncharacterized protein</fullName>
    </submittedName>
</protein>
<dbReference type="AlphaFoldDB" id="A0A8D8ZMJ5"/>
<organism evidence="1">
    <name type="scientific">Cacopsylla melanoneura</name>
    <dbReference type="NCBI Taxonomy" id="428564"/>
    <lineage>
        <taxon>Eukaryota</taxon>
        <taxon>Metazoa</taxon>
        <taxon>Ecdysozoa</taxon>
        <taxon>Arthropoda</taxon>
        <taxon>Hexapoda</taxon>
        <taxon>Insecta</taxon>
        <taxon>Pterygota</taxon>
        <taxon>Neoptera</taxon>
        <taxon>Paraneoptera</taxon>
        <taxon>Hemiptera</taxon>
        <taxon>Sternorrhyncha</taxon>
        <taxon>Psylloidea</taxon>
        <taxon>Psyllidae</taxon>
        <taxon>Psyllinae</taxon>
        <taxon>Cacopsylla</taxon>
    </lineage>
</organism>